<comment type="subcellular location">
    <subcellularLocation>
        <location evidence="1">Membrane</location>
        <topology evidence="1">Multi-pass membrane protein</topology>
    </subcellularLocation>
</comment>
<proteinExistence type="predicted"/>
<sequence>MKKGALTIFRIVLLMMIPMLYSLLFIGSMMDPYGKIDNLPVAVVKVRSNSKEDIIHRTFMQKNLFSYHELSKKNAESKLKNGEVYGIIEFKQLTNRSQKGETEIYLTTAEGANYAVSKIITAAMERFTVKANQLVNQKEPGTTVRFVHKEAYPIKNNGEGMAPYFFALTLFVGAIATNSVAAVHFNKLKSKFKDYWRNVFFFPLIFIVGEVIFMTGMDYYLLGFGKEHIGILFCLLLFIAITYYSIVAAVNRLFPGTGGLIVLVLTMLQTSSSAGSYAIYLSNPIFQEINKFIPMTYSVMSLRKILSLDNLNIRRELIVLIIFLMVSQVIIYLSFTIHHKKKRSSIEVND</sequence>
<dbReference type="InterPro" id="IPR013525">
    <property type="entry name" value="ABC2_TM"/>
</dbReference>
<comment type="caution">
    <text evidence="7">The sequence shown here is derived from an EMBL/GenBank/DDBJ whole genome shotgun (WGS) entry which is preliminary data.</text>
</comment>
<evidence type="ECO:0000259" key="6">
    <source>
        <dbReference type="Pfam" id="PF12698"/>
    </source>
</evidence>
<keyword evidence="2 5" id="KW-0812">Transmembrane</keyword>
<feature type="transmembrane region" description="Helical" evidence="5">
    <location>
        <begin position="229"/>
        <end position="247"/>
    </location>
</feature>
<evidence type="ECO:0000256" key="2">
    <source>
        <dbReference type="ARBA" id="ARBA00022692"/>
    </source>
</evidence>
<dbReference type="Pfam" id="PF12698">
    <property type="entry name" value="ABC2_membrane_3"/>
    <property type="match status" value="1"/>
</dbReference>
<dbReference type="NCBIfam" id="TIGR03062">
    <property type="entry name" value="pip_yhgE_Cterm"/>
    <property type="match status" value="1"/>
</dbReference>
<keyword evidence="3 5" id="KW-1133">Transmembrane helix</keyword>
<dbReference type="PANTHER" id="PTHR43077:SF5">
    <property type="entry name" value="PHAGE INFECTION PROTEIN"/>
    <property type="match status" value="1"/>
</dbReference>
<evidence type="ECO:0000313" key="7">
    <source>
        <dbReference type="EMBL" id="MDT2544939.1"/>
    </source>
</evidence>
<dbReference type="Proteomes" id="UP001254770">
    <property type="component" value="Unassembled WGS sequence"/>
</dbReference>
<dbReference type="InterPro" id="IPR051328">
    <property type="entry name" value="T7SS_ABC-Transporter"/>
</dbReference>
<keyword evidence="4 5" id="KW-0472">Membrane</keyword>
<dbReference type="InterPro" id="IPR017501">
    <property type="entry name" value="Phage_infect_YhgE_C"/>
</dbReference>
<feature type="transmembrane region" description="Helical" evidence="5">
    <location>
        <begin position="195"/>
        <end position="217"/>
    </location>
</feature>
<feature type="transmembrane region" description="Helical" evidence="5">
    <location>
        <begin position="162"/>
        <end position="183"/>
    </location>
</feature>
<evidence type="ECO:0000313" key="8">
    <source>
        <dbReference type="Proteomes" id="UP001254770"/>
    </source>
</evidence>
<dbReference type="AlphaFoldDB" id="A0AAW8T8T8"/>
<accession>A0AAW8T8T8</accession>
<evidence type="ECO:0000256" key="1">
    <source>
        <dbReference type="ARBA" id="ARBA00004141"/>
    </source>
</evidence>
<reference evidence="7" key="1">
    <citation type="submission" date="2023-03" db="EMBL/GenBank/DDBJ databases">
        <authorList>
            <person name="Shen W."/>
            <person name="Cai J."/>
        </authorList>
    </citation>
    <scope>NUCLEOTIDE SEQUENCE</scope>
    <source>
        <strain evidence="7">Y15</strain>
    </source>
</reference>
<protein>
    <submittedName>
        <fullName evidence="7">YhgE/Pip family protein</fullName>
    </submittedName>
</protein>
<feature type="transmembrane region" description="Helical" evidence="5">
    <location>
        <begin position="317"/>
        <end position="335"/>
    </location>
</feature>
<name>A0AAW8T8T8_9ENTE</name>
<evidence type="ECO:0000256" key="4">
    <source>
        <dbReference type="ARBA" id="ARBA00023136"/>
    </source>
</evidence>
<feature type="transmembrane region" description="Helical" evidence="5">
    <location>
        <begin position="7"/>
        <end position="30"/>
    </location>
</feature>
<dbReference type="RefSeq" id="WP_222226103.1">
    <property type="nucleotide sequence ID" value="NZ_CP081846.1"/>
</dbReference>
<dbReference type="PANTHER" id="PTHR43077">
    <property type="entry name" value="TRANSPORT PERMEASE YVFS-RELATED"/>
    <property type="match status" value="1"/>
</dbReference>
<feature type="transmembrane region" description="Helical" evidence="5">
    <location>
        <begin position="259"/>
        <end position="280"/>
    </location>
</feature>
<evidence type="ECO:0000256" key="3">
    <source>
        <dbReference type="ARBA" id="ARBA00022989"/>
    </source>
</evidence>
<dbReference type="GO" id="GO:0140359">
    <property type="term" value="F:ABC-type transporter activity"/>
    <property type="evidence" value="ECO:0007669"/>
    <property type="project" value="InterPro"/>
</dbReference>
<evidence type="ECO:0000256" key="5">
    <source>
        <dbReference type="SAM" id="Phobius"/>
    </source>
</evidence>
<dbReference type="EMBL" id="JARPXL010000010">
    <property type="protein sequence ID" value="MDT2544939.1"/>
    <property type="molecule type" value="Genomic_DNA"/>
</dbReference>
<organism evidence="7 8">
    <name type="scientific">Enterococcus raffinosus</name>
    <dbReference type="NCBI Taxonomy" id="71452"/>
    <lineage>
        <taxon>Bacteria</taxon>
        <taxon>Bacillati</taxon>
        <taxon>Bacillota</taxon>
        <taxon>Bacilli</taxon>
        <taxon>Lactobacillales</taxon>
        <taxon>Enterococcaceae</taxon>
        <taxon>Enterococcus</taxon>
    </lineage>
</organism>
<feature type="domain" description="ABC-2 type transporter transmembrane" evidence="6">
    <location>
        <begin position="13"/>
        <end position="181"/>
    </location>
</feature>
<dbReference type="GO" id="GO:0016020">
    <property type="term" value="C:membrane"/>
    <property type="evidence" value="ECO:0007669"/>
    <property type="project" value="UniProtKB-SubCell"/>
</dbReference>
<gene>
    <name evidence="7" type="ORF">P7D69_11360</name>
</gene>